<evidence type="ECO:0000256" key="3">
    <source>
        <dbReference type="ARBA" id="ARBA00023125"/>
    </source>
</evidence>
<keyword evidence="3" id="KW-0238">DNA-binding</keyword>
<dbReference type="GO" id="GO:0003700">
    <property type="term" value="F:DNA-binding transcription factor activity"/>
    <property type="evidence" value="ECO:0007669"/>
    <property type="project" value="InterPro"/>
</dbReference>
<keyword evidence="4" id="KW-0804">Transcription</keyword>
<dbReference type="PANTHER" id="PTHR30346">
    <property type="entry name" value="TRANSCRIPTIONAL DUAL REGULATOR HCAR-RELATED"/>
    <property type="match status" value="1"/>
</dbReference>
<evidence type="ECO:0000313" key="7">
    <source>
        <dbReference type="Proteomes" id="UP000564806"/>
    </source>
</evidence>
<dbReference type="InterPro" id="IPR005119">
    <property type="entry name" value="LysR_subst-bd"/>
</dbReference>
<accession>A0A850EDV7</accession>
<keyword evidence="7" id="KW-1185">Reference proteome</keyword>
<comment type="caution">
    <text evidence="6">The sequence shown here is derived from an EMBL/GenBank/DDBJ whole genome shotgun (WGS) entry which is preliminary data.</text>
</comment>
<dbReference type="SUPFAM" id="SSF53850">
    <property type="entry name" value="Periplasmic binding protein-like II"/>
    <property type="match status" value="1"/>
</dbReference>
<dbReference type="Gene3D" id="3.40.190.10">
    <property type="entry name" value="Periplasmic binding protein-like II"/>
    <property type="match status" value="2"/>
</dbReference>
<dbReference type="RefSeq" id="WP_175370140.1">
    <property type="nucleotide sequence ID" value="NZ_JABWCS010000187.1"/>
</dbReference>
<gene>
    <name evidence="6" type="ORF">HPT30_03670</name>
</gene>
<dbReference type="InterPro" id="IPR036388">
    <property type="entry name" value="WH-like_DNA-bd_sf"/>
</dbReference>
<dbReference type="Gene3D" id="1.10.10.10">
    <property type="entry name" value="Winged helix-like DNA-binding domain superfamily/Winged helix DNA-binding domain"/>
    <property type="match status" value="1"/>
</dbReference>
<dbReference type="CDD" id="cd08414">
    <property type="entry name" value="PBP2_LTTR_aromatics_like"/>
    <property type="match status" value="1"/>
</dbReference>
<comment type="similarity">
    <text evidence="1">Belongs to the LysR transcriptional regulatory family.</text>
</comment>
<reference evidence="6" key="1">
    <citation type="submission" date="2020-06" db="EMBL/GenBank/DDBJ databases">
        <title>Paenibacillus sp. nov., isolated from soil.</title>
        <authorList>
            <person name="Seo Y.L."/>
        </authorList>
    </citation>
    <scope>NUCLEOTIDE SEQUENCE [LARGE SCALE GENOMIC DNA]</scope>
    <source>
        <strain evidence="6">JW14</strain>
    </source>
</reference>
<dbReference type="Pfam" id="PF00126">
    <property type="entry name" value="HTH_1"/>
    <property type="match status" value="1"/>
</dbReference>
<dbReference type="PANTHER" id="PTHR30346:SF0">
    <property type="entry name" value="HCA OPERON TRANSCRIPTIONAL ACTIVATOR HCAR"/>
    <property type="match status" value="1"/>
</dbReference>
<dbReference type="Pfam" id="PF03466">
    <property type="entry name" value="LysR_substrate"/>
    <property type="match status" value="1"/>
</dbReference>
<keyword evidence="2" id="KW-0805">Transcription regulation</keyword>
<protein>
    <submittedName>
        <fullName evidence="6">LysR family transcriptional regulator</fullName>
    </submittedName>
</protein>
<proteinExistence type="inferred from homology"/>
<dbReference type="GO" id="GO:0032993">
    <property type="term" value="C:protein-DNA complex"/>
    <property type="evidence" value="ECO:0007669"/>
    <property type="project" value="TreeGrafter"/>
</dbReference>
<evidence type="ECO:0000259" key="5">
    <source>
        <dbReference type="PROSITE" id="PS50931"/>
    </source>
</evidence>
<dbReference type="FunFam" id="1.10.10.10:FF:000001">
    <property type="entry name" value="LysR family transcriptional regulator"/>
    <property type="match status" value="1"/>
</dbReference>
<dbReference type="Proteomes" id="UP000564806">
    <property type="component" value="Unassembled WGS sequence"/>
</dbReference>
<evidence type="ECO:0000256" key="4">
    <source>
        <dbReference type="ARBA" id="ARBA00023163"/>
    </source>
</evidence>
<organism evidence="6 7">
    <name type="scientific">Paenibacillus agri</name>
    <dbReference type="NCBI Taxonomy" id="2744309"/>
    <lineage>
        <taxon>Bacteria</taxon>
        <taxon>Bacillati</taxon>
        <taxon>Bacillota</taxon>
        <taxon>Bacilli</taxon>
        <taxon>Bacillales</taxon>
        <taxon>Paenibacillaceae</taxon>
        <taxon>Paenibacillus</taxon>
    </lineage>
</organism>
<dbReference type="InterPro" id="IPR000847">
    <property type="entry name" value="LysR_HTH_N"/>
</dbReference>
<evidence type="ECO:0000313" key="6">
    <source>
        <dbReference type="EMBL" id="NUU59453.1"/>
    </source>
</evidence>
<dbReference type="EMBL" id="JABWCS010000187">
    <property type="protein sequence ID" value="NUU59453.1"/>
    <property type="molecule type" value="Genomic_DNA"/>
</dbReference>
<dbReference type="SUPFAM" id="SSF46785">
    <property type="entry name" value="Winged helix' DNA-binding domain"/>
    <property type="match status" value="1"/>
</dbReference>
<evidence type="ECO:0000256" key="2">
    <source>
        <dbReference type="ARBA" id="ARBA00023015"/>
    </source>
</evidence>
<dbReference type="InterPro" id="IPR036390">
    <property type="entry name" value="WH_DNA-bd_sf"/>
</dbReference>
<dbReference type="PRINTS" id="PR00039">
    <property type="entry name" value="HTHLYSR"/>
</dbReference>
<feature type="domain" description="HTH lysR-type" evidence="5">
    <location>
        <begin position="1"/>
        <end position="58"/>
    </location>
</feature>
<dbReference type="PROSITE" id="PS50931">
    <property type="entry name" value="HTH_LYSR"/>
    <property type="match status" value="1"/>
</dbReference>
<name>A0A850EDV7_9BACL</name>
<dbReference type="AlphaFoldDB" id="A0A850EDV7"/>
<sequence length="296" mass="33570">MELQQLKYFVEVANQLHFGRAAERLHASQQSVSHQIAQLESELGVQLFKRTTRKVELTQSGEALLEQVHLVFKHLQRGIDEAVRAEHGRRGRLTIGYFGIMLYSILPSAVRLYRERYPEVEIVMQELPSHQLEEKLLQGEIDVGFSVYLNDKHSELSMNWLPFSTESIVFALPKHHPLATKKELSLADLEKEPFVMLNRNDSPVLFDIFVLFCRQTGFSPNIVQEAASDQAVIGLVAAGVGTALVLGCMSRLFENDITYVPMAESMFNIQLAICWLHSNETAQVEQFAEVVKSFIP</sequence>
<dbReference type="GO" id="GO:0003677">
    <property type="term" value="F:DNA binding"/>
    <property type="evidence" value="ECO:0007669"/>
    <property type="project" value="UniProtKB-KW"/>
</dbReference>
<evidence type="ECO:0000256" key="1">
    <source>
        <dbReference type="ARBA" id="ARBA00009437"/>
    </source>
</evidence>